<dbReference type="InterPro" id="IPR010280">
    <property type="entry name" value="U5_MeTrfase_fam"/>
</dbReference>
<comment type="caution">
    <text evidence="6">The sequence shown here is derived from an EMBL/GenBank/DDBJ whole genome shotgun (WGS) entry which is preliminary data.</text>
</comment>
<keyword evidence="2 4" id="KW-0808">Transferase</keyword>
<dbReference type="PANTHER" id="PTHR11061">
    <property type="entry name" value="RNA M5U METHYLTRANSFERASE"/>
    <property type="match status" value="1"/>
</dbReference>
<dbReference type="InterPro" id="IPR029063">
    <property type="entry name" value="SAM-dependent_MTases_sf"/>
</dbReference>
<feature type="binding site" evidence="4">
    <location>
        <position position="239"/>
    </location>
    <ligand>
        <name>S-adenosyl-L-methionine</name>
        <dbReference type="ChEBI" id="CHEBI:59789"/>
    </ligand>
</feature>
<reference evidence="6 7" key="1">
    <citation type="submission" date="2023-06" db="EMBL/GenBank/DDBJ databases">
        <authorList>
            <person name="Feng G."/>
            <person name="Li J."/>
            <person name="Zhu H."/>
        </authorList>
    </citation>
    <scope>NUCLEOTIDE SEQUENCE [LARGE SCALE GENOMIC DNA]</scope>
    <source>
        <strain evidence="6 7">RHCKG23</strain>
    </source>
</reference>
<dbReference type="InterPro" id="IPR012340">
    <property type="entry name" value="NA-bd_OB-fold"/>
</dbReference>
<evidence type="ECO:0000256" key="2">
    <source>
        <dbReference type="ARBA" id="ARBA00022679"/>
    </source>
</evidence>
<dbReference type="Gene3D" id="2.40.50.1070">
    <property type="match status" value="1"/>
</dbReference>
<evidence type="ECO:0000313" key="6">
    <source>
        <dbReference type="EMBL" id="MDM7883870.1"/>
    </source>
</evidence>
<evidence type="ECO:0000313" key="7">
    <source>
        <dbReference type="Proteomes" id="UP001237823"/>
    </source>
</evidence>
<dbReference type="InterPro" id="IPR002792">
    <property type="entry name" value="TRAM_dom"/>
</dbReference>
<dbReference type="Gene3D" id="2.40.50.140">
    <property type="entry name" value="Nucleic acid-binding proteins"/>
    <property type="match status" value="1"/>
</dbReference>
<keyword evidence="3 4" id="KW-0949">S-adenosyl-L-methionine</keyword>
<evidence type="ECO:0000256" key="4">
    <source>
        <dbReference type="PROSITE-ProRule" id="PRU01024"/>
    </source>
</evidence>
<dbReference type="Gene3D" id="3.40.50.150">
    <property type="entry name" value="Vaccinia Virus protein VP39"/>
    <property type="match status" value="2"/>
</dbReference>
<protein>
    <submittedName>
        <fullName evidence="6">TRAM domain-containing protein</fullName>
    </submittedName>
</protein>
<dbReference type="Pfam" id="PF05958">
    <property type="entry name" value="tRNA_U5-meth_tr"/>
    <property type="match status" value="1"/>
</dbReference>
<sequence>MGESVGTLLELDVTGIAHGGISVARHEGRVVFVSDAVPGERVVARVTEDRKKSFWRADTVSVVTPSEHRVDHVWPEAALDRDPAVRAGGAEFGHIALSHQRTLKHDVLVDAFSRFARTDLTEVLGHDVTVESAPGDDETNGLGWRTRVRLHVDEDGTAGPFAARSHTVVPVTSLPLAAQRVQDAAPLARGAMPGASVVDVLAPSGAEGARLVIDEQKPTVVTEVVGDRSFTVDDTGFWQVHRQAPAVLTAAVQDLVDRDRLDPEGQHLDLYGGVGLLAAALGDVVGPKARITSVESAARATEHAQENLAEWIGARAETGRVDRWLARTAADASRPELQRFRAGTVVLDPPRSGAGREVVVQIAALQPAQVVYVACDPVALARDVATFADLGYRLEALRAFDLFPHTHHLEAVARLVPIA</sequence>
<feature type="domain" description="TRAM" evidence="5">
    <location>
        <begin position="1"/>
        <end position="61"/>
    </location>
</feature>
<keyword evidence="7" id="KW-1185">Reference proteome</keyword>
<evidence type="ECO:0000259" key="5">
    <source>
        <dbReference type="PROSITE" id="PS50926"/>
    </source>
</evidence>
<organism evidence="6 7">
    <name type="scientific">Curtobacterium citri</name>
    <dbReference type="NCBI Taxonomy" id="3055139"/>
    <lineage>
        <taxon>Bacteria</taxon>
        <taxon>Bacillati</taxon>
        <taxon>Actinomycetota</taxon>
        <taxon>Actinomycetes</taxon>
        <taxon>Micrococcales</taxon>
        <taxon>Microbacteriaceae</taxon>
        <taxon>Curtobacterium</taxon>
    </lineage>
</organism>
<dbReference type="PROSITE" id="PS50926">
    <property type="entry name" value="TRAM"/>
    <property type="match status" value="1"/>
</dbReference>
<keyword evidence="1 4" id="KW-0489">Methyltransferase</keyword>
<dbReference type="InterPro" id="IPR030391">
    <property type="entry name" value="MeTrfase_TrmA_CS"/>
</dbReference>
<dbReference type="PROSITE" id="PS51687">
    <property type="entry name" value="SAM_MT_RNA_M5U"/>
    <property type="match status" value="1"/>
</dbReference>
<proteinExistence type="inferred from homology"/>
<dbReference type="PROSITE" id="PS01231">
    <property type="entry name" value="TRMA_2"/>
    <property type="match status" value="1"/>
</dbReference>
<name>A0ABT7T2R1_9MICO</name>
<dbReference type="SUPFAM" id="SSF53335">
    <property type="entry name" value="S-adenosyl-L-methionine-dependent methyltransferases"/>
    <property type="match status" value="1"/>
</dbReference>
<dbReference type="RefSeq" id="WP_182046559.1">
    <property type="nucleotide sequence ID" value="NZ_JAUCML010000001.1"/>
</dbReference>
<accession>A0ABT7T2R1</accession>
<dbReference type="EMBL" id="JAUCML010000001">
    <property type="protein sequence ID" value="MDM7883870.1"/>
    <property type="molecule type" value="Genomic_DNA"/>
</dbReference>
<evidence type="ECO:0000256" key="1">
    <source>
        <dbReference type="ARBA" id="ARBA00022603"/>
    </source>
</evidence>
<gene>
    <name evidence="6" type="ORF">QUG92_02020</name>
</gene>
<evidence type="ECO:0000256" key="3">
    <source>
        <dbReference type="ARBA" id="ARBA00022691"/>
    </source>
</evidence>
<feature type="binding site" evidence="4">
    <location>
        <position position="271"/>
    </location>
    <ligand>
        <name>S-adenosyl-L-methionine</name>
        <dbReference type="ChEBI" id="CHEBI:59789"/>
    </ligand>
</feature>
<dbReference type="SUPFAM" id="SSF50249">
    <property type="entry name" value="Nucleic acid-binding proteins"/>
    <property type="match status" value="1"/>
</dbReference>
<feature type="active site" description="Nucleophile" evidence="4">
    <location>
        <position position="375"/>
    </location>
</feature>
<feature type="binding site" evidence="4">
    <location>
        <position position="348"/>
    </location>
    <ligand>
        <name>S-adenosyl-L-methionine</name>
        <dbReference type="ChEBI" id="CHEBI:59789"/>
    </ligand>
</feature>
<dbReference type="Pfam" id="PF01938">
    <property type="entry name" value="TRAM"/>
    <property type="match status" value="1"/>
</dbReference>
<feature type="binding site" evidence="4">
    <location>
        <position position="295"/>
    </location>
    <ligand>
        <name>S-adenosyl-L-methionine</name>
        <dbReference type="ChEBI" id="CHEBI:59789"/>
    </ligand>
</feature>
<dbReference type="Proteomes" id="UP001237823">
    <property type="component" value="Unassembled WGS sequence"/>
</dbReference>
<comment type="similarity">
    <text evidence="4">Belongs to the class I-like SAM-binding methyltransferase superfamily. RNA M5U methyltransferase family.</text>
</comment>
<dbReference type="PANTHER" id="PTHR11061:SF30">
    <property type="entry name" value="TRNA (URACIL(54)-C(5))-METHYLTRANSFERASE"/>
    <property type="match status" value="1"/>
</dbReference>